<comment type="caution">
    <text evidence="1">The sequence shown here is derived from an EMBL/GenBank/DDBJ whole genome shotgun (WGS) entry which is preliminary data.</text>
</comment>
<accession>A0A0R2MQP5</accession>
<dbReference type="AlphaFoldDB" id="A0A0R2MQP5"/>
<protein>
    <submittedName>
        <fullName evidence="1">Uncharacterized protein</fullName>
    </submittedName>
</protein>
<proteinExistence type="predicted"/>
<reference evidence="1 2" key="1">
    <citation type="journal article" date="2015" name="Genome Announc.">
        <title>Expanding the biotechnology potential of lactobacilli through comparative genomics of 213 strains and associated genera.</title>
        <authorList>
            <person name="Sun Z."/>
            <person name="Harris H.M."/>
            <person name="McCann A."/>
            <person name="Guo C."/>
            <person name="Argimon S."/>
            <person name="Zhang W."/>
            <person name="Yang X."/>
            <person name="Jeffery I.B."/>
            <person name="Cooney J.C."/>
            <person name="Kagawa T.F."/>
            <person name="Liu W."/>
            <person name="Song Y."/>
            <person name="Salvetti E."/>
            <person name="Wrobel A."/>
            <person name="Rasinkangas P."/>
            <person name="Parkhill J."/>
            <person name="Rea M.C."/>
            <person name="O'Sullivan O."/>
            <person name="Ritari J."/>
            <person name="Douillard F.P."/>
            <person name="Paul Ross R."/>
            <person name="Yang R."/>
            <person name="Briner A.E."/>
            <person name="Felis G.E."/>
            <person name="de Vos W.M."/>
            <person name="Barrangou R."/>
            <person name="Klaenhammer T.R."/>
            <person name="Caufield P.W."/>
            <person name="Cui Y."/>
            <person name="Zhang H."/>
            <person name="O'Toole P.W."/>
        </authorList>
    </citation>
    <scope>NUCLEOTIDE SEQUENCE [LARGE SCALE GENOMIC DNA]</scope>
    <source>
        <strain evidence="1 2">DSM 24301</strain>
    </source>
</reference>
<dbReference type="Proteomes" id="UP000050969">
    <property type="component" value="Unassembled WGS sequence"/>
</dbReference>
<organism evidence="1 2">
    <name type="scientific">Lacticaseibacillus saniviri JCM 17471 = DSM 24301</name>
    <dbReference type="NCBI Taxonomy" id="1293598"/>
    <lineage>
        <taxon>Bacteria</taxon>
        <taxon>Bacillati</taxon>
        <taxon>Bacillota</taxon>
        <taxon>Bacilli</taxon>
        <taxon>Lactobacillales</taxon>
        <taxon>Lactobacillaceae</taxon>
        <taxon>Lacticaseibacillus</taxon>
    </lineage>
</organism>
<sequence length="149" mass="16292">MAGCQSKKPASTNAPKTVIKSTQLTQAQRQKQFNAICDQVMKPINAASYGAKQSELVADAKAGKQKLADIRLILQNNTAQPEANQRLLAYIDKADQVLDAMIQNNNATYQQATKAFSDQTTAIARQDYNGSVPTSMVNFAKRQQADTQK</sequence>
<gene>
    <name evidence="1" type="ORF">IV56_GL002131</name>
</gene>
<keyword evidence="2" id="KW-1185">Reference proteome</keyword>
<name>A0A0R2MQP5_9LACO</name>
<dbReference type="EMBL" id="JQCE01000058">
    <property type="protein sequence ID" value="KRO15940.1"/>
    <property type="molecule type" value="Genomic_DNA"/>
</dbReference>
<evidence type="ECO:0000313" key="1">
    <source>
        <dbReference type="EMBL" id="KRO15940.1"/>
    </source>
</evidence>
<dbReference type="STRING" id="1293598.IV56_GL002131"/>
<evidence type="ECO:0000313" key="2">
    <source>
        <dbReference type="Proteomes" id="UP000050969"/>
    </source>
</evidence>
<dbReference type="PATRIC" id="fig|1293598.4.peg.2225"/>